<protein>
    <submittedName>
        <fullName evidence="1">DUF4286 family protein</fullName>
    </submittedName>
</protein>
<dbReference type="Pfam" id="PF14114">
    <property type="entry name" value="DUF4286"/>
    <property type="match status" value="1"/>
</dbReference>
<reference evidence="1" key="1">
    <citation type="journal article" date="2021" name="PeerJ">
        <title>Extensive microbial diversity within the chicken gut microbiome revealed by metagenomics and culture.</title>
        <authorList>
            <person name="Gilroy R."/>
            <person name="Ravi A."/>
            <person name="Getino M."/>
            <person name="Pursley I."/>
            <person name="Horton D.L."/>
            <person name="Alikhan N.F."/>
            <person name="Baker D."/>
            <person name="Gharbi K."/>
            <person name="Hall N."/>
            <person name="Watson M."/>
            <person name="Adriaenssens E.M."/>
            <person name="Foster-Nyarko E."/>
            <person name="Jarju S."/>
            <person name="Secka A."/>
            <person name="Antonio M."/>
            <person name="Oren A."/>
            <person name="Chaudhuri R.R."/>
            <person name="La Ragione R."/>
            <person name="Hildebrand F."/>
            <person name="Pallen M.J."/>
        </authorList>
    </citation>
    <scope>NUCLEOTIDE SEQUENCE</scope>
    <source>
        <strain evidence="1">4100</strain>
    </source>
</reference>
<reference evidence="1" key="2">
    <citation type="submission" date="2021-09" db="EMBL/GenBank/DDBJ databases">
        <authorList>
            <person name="Gilroy R."/>
        </authorList>
    </citation>
    <scope>NUCLEOTIDE SEQUENCE</scope>
    <source>
        <strain evidence="1">4100</strain>
    </source>
</reference>
<evidence type="ECO:0000313" key="2">
    <source>
        <dbReference type="Proteomes" id="UP000711407"/>
    </source>
</evidence>
<gene>
    <name evidence="1" type="ORF">K8V47_06275</name>
</gene>
<evidence type="ECO:0000313" key="1">
    <source>
        <dbReference type="EMBL" id="HJE39345.1"/>
    </source>
</evidence>
<comment type="caution">
    <text evidence="1">The sequence shown here is derived from an EMBL/GenBank/DDBJ whole genome shotgun (WGS) entry which is preliminary data.</text>
</comment>
<dbReference type="EMBL" id="DYXT01000031">
    <property type="protein sequence ID" value="HJE39345.1"/>
    <property type="molecule type" value="Genomic_DNA"/>
</dbReference>
<dbReference type="Proteomes" id="UP000711407">
    <property type="component" value="Unassembled WGS sequence"/>
</dbReference>
<organism evidence="1 2">
    <name type="scientific">Candidatus Amulumruptor caecigallinarius</name>
    <dbReference type="NCBI Taxonomy" id="2109911"/>
    <lineage>
        <taxon>Bacteria</taxon>
        <taxon>Pseudomonadati</taxon>
        <taxon>Bacteroidota</taxon>
        <taxon>Bacteroidia</taxon>
        <taxon>Bacteroidales</taxon>
        <taxon>Muribaculaceae</taxon>
        <taxon>Candidatus Amulumruptor</taxon>
    </lineage>
</organism>
<dbReference type="InterPro" id="IPR025563">
    <property type="entry name" value="DUF4286"/>
</dbReference>
<dbReference type="AlphaFoldDB" id="A0A4Q0U801"/>
<name>A0A4Q0U801_9BACT</name>
<sequence length="108" mass="11978">MCFLINTTFAIDSGVKEGFLCWLHQRFIPAVKDNGAADVVASRVIGQMLDGPLPDDETEAYACQFQVKSREAAAKLADCISGYIIPECRASWADRVLPFTTFMEILEK</sequence>
<accession>A0A4Q0U801</accession>
<proteinExistence type="predicted"/>